<keyword evidence="7 10" id="KW-1133">Transmembrane helix</keyword>
<dbReference type="EMBL" id="VICG01000012">
    <property type="protein sequence ID" value="KAA8566063.1"/>
    <property type="molecule type" value="Genomic_DNA"/>
</dbReference>
<dbReference type="GO" id="GO:0046354">
    <property type="term" value="P:mannan biosynthetic process"/>
    <property type="evidence" value="ECO:0007669"/>
    <property type="project" value="TreeGrafter"/>
</dbReference>
<evidence type="ECO:0000256" key="10">
    <source>
        <dbReference type="SAM" id="Phobius"/>
    </source>
</evidence>
<dbReference type="InterPro" id="IPR022751">
    <property type="entry name" value="Alpha_mannosyltransferase"/>
</dbReference>
<keyword evidence="12" id="KW-1185">Reference proteome</keyword>
<dbReference type="InterPro" id="IPR029044">
    <property type="entry name" value="Nucleotide-diphossugar_trans"/>
</dbReference>
<dbReference type="Proteomes" id="UP000322873">
    <property type="component" value="Unassembled WGS sequence"/>
</dbReference>
<comment type="similarity">
    <text evidence="3">Belongs to the MNN1/MNT family.</text>
</comment>
<accession>A0A5M9JCH3</accession>
<dbReference type="Pfam" id="PF11051">
    <property type="entry name" value="Mannosyl_trans3"/>
    <property type="match status" value="2"/>
</dbReference>
<evidence type="ECO:0000256" key="9">
    <source>
        <dbReference type="ARBA" id="ARBA00023136"/>
    </source>
</evidence>
<keyword evidence="5 10" id="KW-0812">Transmembrane</keyword>
<sequence>MPTAARFLATNTHHNGFISHLNFSKMKMRQTRVLASFGAIVFMALVAQNYFHYHTPPLSSEEEISRLNGILEDFLSRPVLSYDDAVSLNSQTCPVNGTNFDRNTVNGNLRTWADIPSSQIHAWREGIIKNLRQKQIESIGKIASASSSSINGPGNERKGKRGIVMAAGDRPALIRARTSLRLLKSYNCTLPVEIFHFNSELSAPALGSLLSDILELRSSNFGSKGFTVTMRVVKEVSKGSGWKDFQIKGAAIQQSSFDDILYLDTDSYPLRNPEYLFEGREWRDTGLLLWPDYSKSHPTNPMWRLLGQPCRNEYEGESGQILISRARHQDILWLIEYFALHHEEFYGFMGGDRDSFRAAALLLGKSWTGPGRANAVGAAKSPQNPQSGGHTMLQADPVGKWMFVHANLIKHSNFERPLWSQVHRILHDSFKEGTTYGNIESPNDKIGEGVKLDVAVNPRLITTMSTFKGYDGDLVAVEDWDSYEELKGFEEKWFGFGGVH</sequence>
<comment type="caution">
    <text evidence="11">The sequence shown here is derived from an EMBL/GenBank/DDBJ whole genome shotgun (WGS) entry which is preliminary data.</text>
</comment>
<comment type="subcellular location">
    <subcellularLocation>
        <location evidence="1">Golgi apparatus membrane</location>
        <topology evidence="1">Single-pass type II membrane protein</topology>
    </subcellularLocation>
</comment>
<reference evidence="11 12" key="1">
    <citation type="submission" date="2019-06" db="EMBL/GenBank/DDBJ databases">
        <title>Genome Sequence of the Brown Rot Fungal Pathogen Monilinia fructicola.</title>
        <authorList>
            <person name="De Miccolis Angelini R.M."/>
            <person name="Landi L."/>
            <person name="Abate D."/>
            <person name="Pollastro S."/>
            <person name="Romanazzi G."/>
            <person name="Faretra F."/>
        </authorList>
    </citation>
    <scope>NUCLEOTIDE SEQUENCE [LARGE SCALE GENOMIC DNA]</scope>
    <source>
        <strain evidence="11 12">Mfrc123</strain>
    </source>
</reference>
<dbReference type="GO" id="GO:0000139">
    <property type="term" value="C:Golgi membrane"/>
    <property type="evidence" value="ECO:0007669"/>
    <property type="project" value="UniProtKB-SubCell"/>
</dbReference>
<evidence type="ECO:0000256" key="5">
    <source>
        <dbReference type="ARBA" id="ARBA00022692"/>
    </source>
</evidence>
<evidence type="ECO:0000256" key="4">
    <source>
        <dbReference type="ARBA" id="ARBA00022679"/>
    </source>
</evidence>
<protein>
    <recommendedName>
        <fullName evidence="13">Glycosyltransferase family 71 protein</fullName>
    </recommendedName>
</protein>
<keyword evidence="8" id="KW-0333">Golgi apparatus</keyword>
<name>A0A5M9JCH3_MONFR</name>
<evidence type="ECO:0008006" key="13">
    <source>
        <dbReference type="Google" id="ProtNLM"/>
    </source>
</evidence>
<evidence type="ECO:0000313" key="12">
    <source>
        <dbReference type="Proteomes" id="UP000322873"/>
    </source>
</evidence>
<evidence type="ECO:0000256" key="2">
    <source>
        <dbReference type="ARBA" id="ARBA00004922"/>
    </source>
</evidence>
<dbReference type="PANTHER" id="PTHR31646:SF1">
    <property type="entry name" value="ALPHA-1,2-MANNOSYLTRANSFERASE MNN2"/>
    <property type="match status" value="1"/>
</dbReference>
<dbReference type="PANTHER" id="PTHR31646">
    <property type="entry name" value="ALPHA-1,2-MANNOSYLTRANSFERASE MNN2"/>
    <property type="match status" value="1"/>
</dbReference>
<evidence type="ECO:0000256" key="7">
    <source>
        <dbReference type="ARBA" id="ARBA00022989"/>
    </source>
</evidence>
<evidence type="ECO:0000256" key="1">
    <source>
        <dbReference type="ARBA" id="ARBA00004323"/>
    </source>
</evidence>
<keyword evidence="9 10" id="KW-0472">Membrane</keyword>
<gene>
    <name evidence="11" type="ORF">EYC84_008667</name>
</gene>
<evidence type="ECO:0000256" key="8">
    <source>
        <dbReference type="ARBA" id="ARBA00023034"/>
    </source>
</evidence>
<dbReference type="VEuPathDB" id="FungiDB:MFRU_039g00090"/>
<keyword evidence="6" id="KW-0735">Signal-anchor</keyword>
<feature type="transmembrane region" description="Helical" evidence="10">
    <location>
        <begin position="33"/>
        <end position="51"/>
    </location>
</feature>
<evidence type="ECO:0000313" key="11">
    <source>
        <dbReference type="EMBL" id="KAA8566063.1"/>
    </source>
</evidence>
<dbReference type="GO" id="GO:0000026">
    <property type="term" value="F:alpha-1,2-mannosyltransferase activity"/>
    <property type="evidence" value="ECO:0007669"/>
    <property type="project" value="TreeGrafter"/>
</dbReference>
<dbReference type="AlphaFoldDB" id="A0A5M9JCH3"/>
<comment type="pathway">
    <text evidence="2">Protein modification; protein glycosylation.</text>
</comment>
<dbReference type="SUPFAM" id="SSF53448">
    <property type="entry name" value="Nucleotide-diphospho-sugar transferases"/>
    <property type="match status" value="1"/>
</dbReference>
<evidence type="ECO:0000256" key="3">
    <source>
        <dbReference type="ARBA" id="ARBA00009105"/>
    </source>
</evidence>
<keyword evidence="4" id="KW-0808">Transferase</keyword>
<evidence type="ECO:0000256" key="6">
    <source>
        <dbReference type="ARBA" id="ARBA00022968"/>
    </source>
</evidence>
<organism evidence="11 12">
    <name type="scientific">Monilinia fructicola</name>
    <name type="common">Brown rot fungus</name>
    <name type="synonym">Ciboria fructicola</name>
    <dbReference type="NCBI Taxonomy" id="38448"/>
    <lineage>
        <taxon>Eukaryota</taxon>
        <taxon>Fungi</taxon>
        <taxon>Dikarya</taxon>
        <taxon>Ascomycota</taxon>
        <taxon>Pezizomycotina</taxon>
        <taxon>Leotiomycetes</taxon>
        <taxon>Helotiales</taxon>
        <taxon>Sclerotiniaceae</taxon>
        <taxon>Monilinia</taxon>
    </lineage>
</organism>
<proteinExistence type="inferred from homology"/>